<dbReference type="EMBL" id="JACHIE010000026">
    <property type="protein sequence ID" value="MBB6458667.1"/>
    <property type="molecule type" value="Genomic_DNA"/>
</dbReference>
<feature type="transmembrane region" description="Helical" evidence="1">
    <location>
        <begin position="73"/>
        <end position="89"/>
    </location>
</feature>
<reference evidence="2 3" key="1">
    <citation type="submission" date="2020-08" db="EMBL/GenBank/DDBJ databases">
        <title>Genomic Encyclopedia of Type Strains, Phase IV (KMG-IV): sequencing the most valuable type-strain genomes for metagenomic binning, comparative biology and taxonomic classification.</title>
        <authorList>
            <person name="Goeker M."/>
        </authorList>
    </citation>
    <scope>NUCLEOTIDE SEQUENCE [LARGE SCALE GENOMIC DNA]</scope>
    <source>
        <strain evidence="2 3">DSM 4491</strain>
    </source>
</reference>
<protein>
    <submittedName>
        <fullName evidence="2">Uncharacterized protein</fullName>
    </submittedName>
</protein>
<feature type="transmembrane region" description="Helical" evidence="1">
    <location>
        <begin position="136"/>
        <end position="159"/>
    </location>
</feature>
<dbReference type="Proteomes" id="UP000578000">
    <property type="component" value="Unassembled WGS sequence"/>
</dbReference>
<feature type="transmembrane region" description="Helical" evidence="1">
    <location>
        <begin position="171"/>
        <end position="190"/>
    </location>
</feature>
<sequence length="233" mass="26851">MENHILNYIYFPYCSIVLLITLASISYIIKIFSELCPNTIKFTVYTYFMTVHTVAFFLFVSEKLSWFAENGKPSSVYGHYFLSVLGFFIDVKTEFYIILSVFSFIFVPMSLSYVVCGLVGLGRIPVNIGKALRISILIYAKSLLPFSAIGIAFLGGISFTKWGKEIHTFRFLYLISCLLVTLFSLFLIFVTTSWREILIKADISDKKIIKMLKKKNDFMMRKEPKIKSRLSDE</sequence>
<evidence type="ECO:0000256" key="1">
    <source>
        <dbReference type="SAM" id="Phobius"/>
    </source>
</evidence>
<proteinExistence type="predicted"/>
<evidence type="ECO:0000313" key="3">
    <source>
        <dbReference type="Proteomes" id="UP000578000"/>
    </source>
</evidence>
<feature type="transmembrane region" description="Helical" evidence="1">
    <location>
        <begin position="95"/>
        <end position="124"/>
    </location>
</feature>
<keyword evidence="1" id="KW-1133">Transmembrane helix</keyword>
<feature type="transmembrane region" description="Helical" evidence="1">
    <location>
        <begin position="44"/>
        <end position="61"/>
    </location>
</feature>
<dbReference type="RefSeq" id="WP_166116980.1">
    <property type="nucleotide sequence ID" value="NZ_BAABDB010000015.1"/>
</dbReference>
<evidence type="ECO:0000313" key="2">
    <source>
        <dbReference type="EMBL" id="MBB6458667.1"/>
    </source>
</evidence>
<keyword evidence="1" id="KW-0472">Membrane</keyword>
<keyword evidence="1" id="KW-0812">Transmembrane</keyword>
<accession>A0A841QL57</accession>
<name>A0A841QL57_9PROT</name>
<feature type="transmembrane region" description="Helical" evidence="1">
    <location>
        <begin position="7"/>
        <end position="32"/>
    </location>
</feature>
<gene>
    <name evidence="2" type="ORF">HNR55_003280</name>
</gene>
<dbReference type="AlphaFoldDB" id="A0A841QL57"/>
<comment type="caution">
    <text evidence="2">The sequence shown here is derived from an EMBL/GenBank/DDBJ whole genome shotgun (WGS) entry which is preliminary data.</text>
</comment>
<organism evidence="2 3">
    <name type="scientific">Acetobacter lovaniensis</name>
    <dbReference type="NCBI Taxonomy" id="104100"/>
    <lineage>
        <taxon>Bacteria</taxon>
        <taxon>Pseudomonadati</taxon>
        <taxon>Pseudomonadota</taxon>
        <taxon>Alphaproteobacteria</taxon>
        <taxon>Acetobacterales</taxon>
        <taxon>Acetobacteraceae</taxon>
        <taxon>Acetobacter</taxon>
    </lineage>
</organism>
<keyword evidence="3" id="KW-1185">Reference proteome</keyword>